<dbReference type="Pfam" id="PF10551">
    <property type="entry name" value="MULE"/>
    <property type="match status" value="1"/>
</dbReference>
<comment type="caution">
    <text evidence="2">The sequence shown here is derived from an EMBL/GenBank/DDBJ whole genome shotgun (WGS) entry which is preliminary data.</text>
</comment>
<dbReference type="EMBL" id="VAHF01000008">
    <property type="protein sequence ID" value="TXG55842.1"/>
    <property type="molecule type" value="Genomic_DNA"/>
</dbReference>
<keyword evidence="3" id="KW-1185">Reference proteome</keyword>
<dbReference type="InterPro" id="IPR018289">
    <property type="entry name" value="MULE_transposase_dom"/>
</dbReference>
<accession>A0A5C7HHJ9</accession>
<dbReference type="OrthoDB" id="1426481at2759"/>
<proteinExistence type="predicted"/>
<dbReference type="PANTHER" id="PTHR47718">
    <property type="entry name" value="OS01G0519700 PROTEIN"/>
    <property type="match status" value="1"/>
</dbReference>
<organism evidence="2 3">
    <name type="scientific">Acer yangbiense</name>
    <dbReference type="NCBI Taxonomy" id="1000413"/>
    <lineage>
        <taxon>Eukaryota</taxon>
        <taxon>Viridiplantae</taxon>
        <taxon>Streptophyta</taxon>
        <taxon>Embryophyta</taxon>
        <taxon>Tracheophyta</taxon>
        <taxon>Spermatophyta</taxon>
        <taxon>Magnoliopsida</taxon>
        <taxon>eudicotyledons</taxon>
        <taxon>Gunneridae</taxon>
        <taxon>Pentapetalae</taxon>
        <taxon>rosids</taxon>
        <taxon>malvids</taxon>
        <taxon>Sapindales</taxon>
        <taxon>Sapindaceae</taxon>
        <taxon>Hippocastanoideae</taxon>
        <taxon>Acereae</taxon>
        <taxon>Acer</taxon>
    </lineage>
</organism>
<evidence type="ECO:0000313" key="3">
    <source>
        <dbReference type="Proteomes" id="UP000323000"/>
    </source>
</evidence>
<reference evidence="3" key="1">
    <citation type="journal article" date="2019" name="Gigascience">
        <title>De novo genome assembly of the endangered Acer yangbiense, a plant species with extremely small populations endemic to Yunnan Province, China.</title>
        <authorList>
            <person name="Yang J."/>
            <person name="Wariss H.M."/>
            <person name="Tao L."/>
            <person name="Zhang R."/>
            <person name="Yun Q."/>
            <person name="Hollingsworth P."/>
            <person name="Dao Z."/>
            <person name="Luo G."/>
            <person name="Guo H."/>
            <person name="Ma Y."/>
            <person name="Sun W."/>
        </authorList>
    </citation>
    <scope>NUCLEOTIDE SEQUENCE [LARGE SCALE GENOMIC DNA]</scope>
    <source>
        <strain evidence="3">cv. Malutang</strain>
    </source>
</reference>
<feature type="domain" description="MULE transposase" evidence="1">
    <location>
        <begin position="232"/>
        <end position="325"/>
    </location>
</feature>
<dbReference type="AlphaFoldDB" id="A0A5C7HHJ9"/>
<evidence type="ECO:0000259" key="1">
    <source>
        <dbReference type="Pfam" id="PF10551"/>
    </source>
</evidence>
<dbReference type="PANTHER" id="PTHR47718:SF13">
    <property type="entry name" value="OS09G0290500 PROTEIN"/>
    <property type="match status" value="1"/>
</dbReference>
<name>A0A5C7HHJ9_9ROSI</name>
<dbReference type="Proteomes" id="UP000323000">
    <property type="component" value="Chromosome 8"/>
</dbReference>
<evidence type="ECO:0000313" key="2">
    <source>
        <dbReference type="EMBL" id="TXG55842.1"/>
    </source>
</evidence>
<gene>
    <name evidence="2" type="ORF">EZV62_017155</name>
</gene>
<protein>
    <recommendedName>
        <fullName evidence="1">MULE transposase domain-containing protein</fullName>
    </recommendedName>
</protein>
<sequence length="652" mass="73895">MLTENLKCSWLVCSKMNMSHGMFTNGTSHLDLNNEGHSRWHEADTTQTQTLNDEYNPNDIYNNSDCKFHVPFAQGHVSTTPVMFDYNLVQPIDDLLHSELVSLQATDIMGKEFISVTDAEEFYKKYSYFMGFSMRKDRVSRDTHGLITIRRWAGSYTGVGHTGKDLQNRLDAIRRSASHNSDANSIISYMTAKSEMDQRFFFRYTIMEDGSMCNLFWSDSMSQCDYKYFGDVISFNSTYRTNCYNRPLVIFVGVNNHTKTTIFGFGLLVDEMIETYTWILQTFLEAMHGKCPISVVTDSDRAMGKAISLVMPSAVHRLCSWHLERNVQTNVGDSGFTQAFTHCMLTYMTESEFETQWLKAIETRLKLYEFMNHIDKSMSRLRNNEIKDDFDTINEHPVLVTHLLQLEKHVAEVYTHNTFAWVRDEIKSEAKLSIVNCVDDMDSVMYTFKKFAVGDKTWNVRYGALSSKCSKMSYFASMSTEGYKEVNVAIDKLTIQMKGLLPSSSIAREENVHQSKTESSVQVKDPVIAATKGSIKQKTKSSGKAHKCGNCGQLGHTKTTCHAHVKNNINAMASNGATTTGSTLQPTAYADLVQSCYSKYIVDIDGRCQPFAFHNFEVPMGNLSNQSPNNVFSMTQHKRCTCNNLNGGGRIT</sequence>